<feature type="region of interest" description="Disordered" evidence="2">
    <location>
        <begin position="502"/>
        <end position="532"/>
    </location>
</feature>
<protein>
    <recommendedName>
        <fullName evidence="3">EF-hand domain-containing protein</fullName>
    </recommendedName>
</protein>
<dbReference type="GO" id="GO:0005509">
    <property type="term" value="F:calcium ion binding"/>
    <property type="evidence" value="ECO:0007669"/>
    <property type="project" value="InterPro"/>
</dbReference>
<dbReference type="CDD" id="cd00051">
    <property type="entry name" value="EFh"/>
    <property type="match status" value="1"/>
</dbReference>
<keyword evidence="5" id="KW-1185">Reference proteome</keyword>
<accession>A0AAD8AU90</accession>
<feature type="region of interest" description="Disordered" evidence="2">
    <location>
        <begin position="105"/>
        <end position="128"/>
    </location>
</feature>
<dbReference type="Proteomes" id="UP001233172">
    <property type="component" value="Unassembled WGS sequence"/>
</dbReference>
<dbReference type="PROSITE" id="PS50222">
    <property type="entry name" value="EF_HAND_2"/>
    <property type="match status" value="2"/>
</dbReference>
<dbReference type="SMART" id="SM00054">
    <property type="entry name" value="EFh"/>
    <property type="match status" value="2"/>
</dbReference>
<feature type="region of interest" description="Disordered" evidence="2">
    <location>
        <begin position="284"/>
        <end position="309"/>
    </location>
</feature>
<dbReference type="InterPro" id="IPR018247">
    <property type="entry name" value="EF_Hand_1_Ca_BS"/>
</dbReference>
<comment type="caution">
    <text evidence="4">The sequence shown here is derived from an EMBL/GenBank/DDBJ whole genome shotgun (WGS) entry which is preliminary data.</text>
</comment>
<dbReference type="Pfam" id="PF13499">
    <property type="entry name" value="EF-hand_7"/>
    <property type="match status" value="1"/>
</dbReference>
<proteinExistence type="predicted"/>
<reference evidence="4" key="2">
    <citation type="submission" date="2023-04" db="EMBL/GenBank/DDBJ databases">
        <authorList>
            <person name="Bu L."/>
            <person name="Lu L."/>
            <person name="Laidemitt M.R."/>
            <person name="Zhang S.M."/>
            <person name="Mutuku M."/>
            <person name="Mkoji G."/>
            <person name="Steinauer M."/>
            <person name="Loker E.S."/>
        </authorList>
    </citation>
    <scope>NUCLEOTIDE SEQUENCE</scope>
    <source>
        <strain evidence="4">KasaAsao</strain>
        <tissue evidence="4">Whole Snail</tissue>
    </source>
</reference>
<dbReference type="PROSITE" id="PS00018">
    <property type="entry name" value="EF_HAND_1"/>
    <property type="match status" value="1"/>
</dbReference>
<feature type="region of interest" description="Disordered" evidence="2">
    <location>
        <begin position="190"/>
        <end position="257"/>
    </location>
</feature>
<feature type="domain" description="EF-hand" evidence="3">
    <location>
        <begin position="24"/>
        <end position="59"/>
    </location>
</feature>
<dbReference type="SUPFAM" id="SSF47473">
    <property type="entry name" value="EF-hand"/>
    <property type="match status" value="1"/>
</dbReference>
<evidence type="ECO:0000256" key="2">
    <source>
        <dbReference type="SAM" id="MobiDB-lite"/>
    </source>
</evidence>
<feature type="compositionally biased region" description="Basic and acidic residues" evidence="2">
    <location>
        <begin position="426"/>
        <end position="435"/>
    </location>
</feature>
<sequence>SGQVDLNDLDATILRLLETRPGSDVDACVISAFKLIDHDEDGYISKSDIQQLILNLGQESDDDVIADMMKAVDHDQKGSISLKDFSEFLLGKDITARYRGIELQSHGESLSQDPRAESNRLQVRENKTQASVSKLADVIMSLQSAHANSDTSQRVYSAGSVKTRSFFSGNFVAQEDKSLEGLFDVLSTRSSNEAAGEQSEGHTMEAKTNSDSINEEQESSQLVNSQPITVQDVLESQDAPEKYSRDGHDVEESLEDETVEDELLFAPEIYIKITQWKHAATKSHSNESLTNAGHNGQQSSDSATVLTQSQSSRFEKMCVSQNTHREMKTQFISTTQSDSEVGMREQRNEAYQDISDNHNVDKNANTIFDAEVPNDNANFELDNSMNFESKTIDNSVNKPEYVQRWLSSPELNSPRRLKTNYQSQEPEVRGFTDTSGSREKKFLSIPFTSKVDLPLDHSRSNFSDLRRSMISLPYDDSVDSESLDDASTSLRLYNLGVSLSYRSETNTDNSDSTQTESNDSKPDRNVFSQTEHRPKSKLCRNCTSASSVRSSITPPNRIPLVCKTIELQEVEVNSPVTANLFSNRRKFGSLPKDVSKFIVFRKSPSPEVKSCTKNDQKATLQTYSSFAGYGNSKSSVTLGRSSEKYALSKSLSYSRNLSRYLKSTPNKLLDRRVEPVSSQVNDRIQSLESLLRLDLKSRYALRQPIVYTVNRNFSIKQNGLATSERAIDEHFPTAEKSRMCALDLLKIDLTGYKRNLIMTNTPTNLSFINYAKLNQPRNSEASLSLSRQLQQAGMTYRMKSVNVSTNLADEKRKQATSDSQRSRFKLGDEINQTFGILNKRRISSFESSETIVNGKSYASKKETALFCQK</sequence>
<evidence type="ECO:0000313" key="5">
    <source>
        <dbReference type="Proteomes" id="UP001233172"/>
    </source>
</evidence>
<feature type="compositionally biased region" description="Basic and acidic residues" evidence="2">
    <location>
        <begin position="114"/>
        <end position="127"/>
    </location>
</feature>
<evidence type="ECO:0000256" key="1">
    <source>
        <dbReference type="ARBA" id="ARBA00022837"/>
    </source>
</evidence>
<organism evidence="4 5">
    <name type="scientific">Biomphalaria pfeifferi</name>
    <name type="common">Bloodfluke planorb</name>
    <name type="synonym">Freshwater snail</name>
    <dbReference type="NCBI Taxonomy" id="112525"/>
    <lineage>
        <taxon>Eukaryota</taxon>
        <taxon>Metazoa</taxon>
        <taxon>Spiralia</taxon>
        <taxon>Lophotrochozoa</taxon>
        <taxon>Mollusca</taxon>
        <taxon>Gastropoda</taxon>
        <taxon>Heterobranchia</taxon>
        <taxon>Euthyneura</taxon>
        <taxon>Panpulmonata</taxon>
        <taxon>Hygrophila</taxon>
        <taxon>Lymnaeoidea</taxon>
        <taxon>Planorbidae</taxon>
        <taxon>Biomphalaria</taxon>
    </lineage>
</organism>
<evidence type="ECO:0000313" key="4">
    <source>
        <dbReference type="EMBL" id="KAK0042554.1"/>
    </source>
</evidence>
<dbReference type="EMBL" id="JASAOG010000238">
    <property type="protein sequence ID" value="KAK0042554.1"/>
    <property type="molecule type" value="Genomic_DNA"/>
</dbReference>
<feature type="compositionally biased region" description="Polar residues" evidence="2">
    <location>
        <begin position="219"/>
        <end position="229"/>
    </location>
</feature>
<reference evidence="4" key="1">
    <citation type="journal article" date="2023" name="PLoS Negl. Trop. Dis.">
        <title>A genome sequence for Biomphalaria pfeifferi, the major vector snail for the human-infecting parasite Schistosoma mansoni.</title>
        <authorList>
            <person name="Bu L."/>
            <person name="Lu L."/>
            <person name="Laidemitt M.R."/>
            <person name="Zhang S.M."/>
            <person name="Mutuku M."/>
            <person name="Mkoji G."/>
            <person name="Steinauer M."/>
            <person name="Loker E.S."/>
        </authorList>
    </citation>
    <scope>NUCLEOTIDE SEQUENCE</scope>
    <source>
        <strain evidence="4">KasaAsao</strain>
    </source>
</reference>
<feature type="non-terminal residue" evidence="4">
    <location>
        <position position="1"/>
    </location>
</feature>
<feature type="compositionally biased region" description="Basic and acidic residues" evidence="2">
    <location>
        <begin position="239"/>
        <end position="251"/>
    </location>
</feature>
<dbReference type="InterPro" id="IPR011992">
    <property type="entry name" value="EF-hand-dom_pair"/>
</dbReference>
<dbReference type="InterPro" id="IPR002048">
    <property type="entry name" value="EF_hand_dom"/>
</dbReference>
<evidence type="ECO:0000259" key="3">
    <source>
        <dbReference type="PROSITE" id="PS50222"/>
    </source>
</evidence>
<dbReference type="AlphaFoldDB" id="A0AAD8AU90"/>
<name>A0AAD8AU90_BIOPF</name>
<gene>
    <name evidence="4" type="ORF">Bpfe_028005</name>
</gene>
<dbReference type="Gene3D" id="1.10.238.10">
    <property type="entry name" value="EF-hand"/>
    <property type="match status" value="1"/>
</dbReference>
<feature type="compositionally biased region" description="Polar residues" evidence="2">
    <location>
        <begin position="502"/>
        <end position="517"/>
    </location>
</feature>
<feature type="region of interest" description="Disordered" evidence="2">
    <location>
        <begin position="412"/>
        <end position="435"/>
    </location>
</feature>
<keyword evidence="1" id="KW-0106">Calcium</keyword>
<feature type="domain" description="EF-hand" evidence="3">
    <location>
        <begin position="60"/>
        <end position="95"/>
    </location>
</feature>